<dbReference type="InterPro" id="IPR003660">
    <property type="entry name" value="HAMP_dom"/>
</dbReference>
<dbReference type="EMBL" id="JAJEQF010000014">
    <property type="protein sequence ID" value="MCC2167450.1"/>
    <property type="molecule type" value="Genomic_DNA"/>
</dbReference>
<dbReference type="Pfam" id="PF00672">
    <property type="entry name" value="HAMP"/>
    <property type="match status" value="1"/>
</dbReference>
<dbReference type="InterPro" id="IPR003594">
    <property type="entry name" value="HATPase_dom"/>
</dbReference>
<dbReference type="SMART" id="SM00304">
    <property type="entry name" value="HAMP"/>
    <property type="match status" value="1"/>
</dbReference>
<dbReference type="PANTHER" id="PTHR34220">
    <property type="entry name" value="SENSOR HISTIDINE KINASE YPDA"/>
    <property type="match status" value="1"/>
</dbReference>
<dbReference type="AlphaFoldDB" id="A0AAE3AXK2"/>
<evidence type="ECO:0000256" key="3">
    <source>
        <dbReference type="ARBA" id="ARBA00012438"/>
    </source>
</evidence>
<sequence>MQNKMKKLLHWFNGIKLRYKLAIFYSLFCFLPVMLLFWLSFLQMRSIIDDKGKMNLQSYLQQSVSSMDRTLDGYNSLSDYIAFDRTLAEVFSMEYGTPYEQYEQLTQKVDPILRTASYFHGGMQQITIYTDNGMVKHDTTVAPVSEIEETDWYQKTLEHPGLNWFANYQEETLFSARKLAFSGAREGVNILYMDVDYQKLFTPYAETLISECGLYITDQDGKLVFEESRFSGKNQNYDLTYSEFLEQRDRGSTDYIILCEQSNTTGWTVWLYQPVGLAGEAMRPIGVMAGVTILICIFAAVLAYFITSGMVSSRIERLTHFMQEVQEGSMDMQMESDDRDEIGMLYRGFGSMMKRIRTLINEVYLSKITQKEAELKALQAQINPHFLYNTLSLINWKALAAGEEDISRMTLALSTFYRTALNRGRNVLQVETELSNTRAYLEIQSMLHDGDFDYEIEAQTEILQCESLNLILQPLVENAIHHGIEEKTDGRGKITVRGWKEDNCVWFMVEDNGVGMEQEVADKILTMESKGYGVRNVDERIRLCYGEKYAMKVESVVGKGTKMTIHFPARRLTNIQKSQIS</sequence>
<evidence type="ECO:0000313" key="12">
    <source>
        <dbReference type="Proteomes" id="UP001199355"/>
    </source>
</evidence>
<dbReference type="InterPro" id="IPR036890">
    <property type="entry name" value="HATPase_C_sf"/>
</dbReference>
<evidence type="ECO:0000256" key="1">
    <source>
        <dbReference type="ARBA" id="ARBA00000085"/>
    </source>
</evidence>
<reference evidence="11 12" key="1">
    <citation type="submission" date="2021-10" db="EMBL/GenBank/DDBJ databases">
        <title>Anaerobic single-cell dispensing facilitates the cultivation of human gut bacteria.</title>
        <authorList>
            <person name="Afrizal A."/>
        </authorList>
    </citation>
    <scope>NUCLEOTIDE SEQUENCE [LARGE SCALE GENOMIC DNA]</scope>
    <source>
        <strain evidence="11 12">CLA-AA-H244</strain>
    </source>
</reference>
<evidence type="ECO:0000256" key="5">
    <source>
        <dbReference type="ARBA" id="ARBA00022679"/>
    </source>
</evidence>
<evidence type="ECO:0000313" key="11">
    <source>
        <dbReference type="EMBL" id="MCC2167450.1"/>
    </source>
</evidence>
<evidence type="ECO:0000256" key="7">
    <source>
        <dbReference type="ARBA" id="ARBA00023012"/>
    </source>
</evidence>
<keyword evidence="8" id="KW-0812">Transmembrane</keyword>
<dbReference type="SUPFAM" id="SSF158472">
    <property type="entry name" value="HAMP domain-like"/>
    <property type="match status" value="1"/>
</dbReference>
<keyword evidence="7" id="KW-0902">Two-component regulatory system</keyword>
<dbReference type="InterPro" id="IPR010559">
    <property type="entry name" value="Sig_transdc_His_kin_internal"/>
</dbReference>
<keyword evidence="4" id="KW-0597">Phosphoprotein</keyword>
<organism evidence="11 12">
    <name type="scientific">Gallintestinimicrobium propionicum</name>
    <dbReference type="NCBI Taxonomy" id="2981770"/>
    <lineage>
        <taxon>Bacteria</taxon>
        <taxon>Bacillati</taxon>
        <taxon>Bacillota</taxon>
        <taxon>Clostridia</taxon>
        <taxon>Lachnospirales</taxon>
        <taxon>Lachnospiraceae</taxon>
        <taxon>Gallintestinimicrobium</taxon>
    </lineage>
</organism>
<evidence type="ECO:0000259" key="10">
    <source>
        <dbReference type="PROSITE" id="PS50885"/>
    </source>
</evidence>
<dbReference type="Gene3D" id="3.30.565.10">
    <property type="entry name" value="Histidine kinase-like ATPase, C-terminal domain"/>
    <property type="match status" value="1"/>
</dbReference>
<keyword evidence="8" id="KW-0472">Membrane</keyword>
<evidence type="ECO:0000256" key="6">
    <source>
        <dbReference type="ARBA" id="ARBA00022777"/>
    </source>
</evidence>
<proteinExistence type="predicted"/>
<protein>
    <recommendedName>
        <fullName evidence="3">histidine kinase</fullName>
        <ecNumber evidence="3">2.7.13.3</ecNumber>
    </recommendedName>
</protein>
<evidence type="ECO:0000256" key="4">
    <source>
        <dbReference type="ARBA" id="ARBA00022553"/>
    </source>
</evidence>
<dbReference type="GO" id="GO:0000155">
    <property type="term" value="F:phosphorelay sensor kinase activity"/>
    <property type="evidence" value="ECO:0007669"/>
    <property type="project" value="InterPro"/>
</dbReference>
<keyword evidence="6 11" id="KW-0418">Kinase</keyword>
<dbReference type="InterPro" id="IPR005467">
    <property type="entry name" value="His_kinase_dom"/>
</dbReference>
<dbReference type="Pfam" id="PF06580">
    <property type="entry name" value="His_kinase"/>
    <property type="match status" value="1"/>
</dbReference>
<dbReference type="EC" id="2.7.13.3" evidence="3"/>
<feature type="domain" description="HAMP" evidence="10">
    <location>
        <begin position="309"/>
        <end position="361"/>
    </location>
</feature>
<dbReference type="Proteomes" id="UP001199355">
    <property type="component" value="Unassembled WGS sequence"/>
</dbReference>
<dbReference type="Pfam" id="PF02518">
    <property type="entry name" value="HATPase_c"/>
    <property type="match status" value="1"/>
</dbReference>
<dbReference type="Gene3D" id="6.10.340.10">
    <property type="match status" value="1"/>
</dbReference>
<accession>A0AAE3AXK2</accession>
<comment type="catalytic activity">
    <reaction evidence="1">
        <text>ATP + protein L-histidine = ADP + protein N-phospho-L-histidine.</text>
        <dbReference type="EC" id="2.7.13.3"/>
    </reaction>
</comment>
<comment type="subcellular location">
    <subcellularLocation>
        <location evidence="2">Membrane</location>
    </subcellularLocation>
</comment>
<gene>
    <name evidence="11" type="ORF">LKD45_07025</name>
</gene>
<dbReference type="PROSITE" id="PS50109">
    <property type="entry name" value="HIS_KIN"/>
    <property type="match status" value="1"/>
</dbReference>
<comment type="caution">
    <text evidence="11">The sequence shown here is derived from an EMBL/GenBank/DDBJ whole genome shotgun (WGS) entry which is preliminary data.</text>
</comment>
<dbReference type="SMART" id="SM00387">
    <property type="entry name" value="HATPase_c"/>
    <property type="match status" value="1"/>
</dbReference>
<feature type="transmembrane region" description="Helical" evidence="8">
    <location>
        <begin position="21"/>
        <end position="41"/>
    </location>
</feature>
<dbReference type="GO" id="GO:0016020">
    <property type="term" value="C:membrane"/>
    <property type="evidence" value="ECO:0007669"/>
    <property type="project" value="UniProtKB-SubCell"/>
</dbReference>
<dbReference type="CDD" id="cd06225">
    <property type="entry name" value="HAMP"/>
    <property type="match status" value="1"/>
</dbReference>
<keyword evidence="5" id="KW-0808">Transferase</keyword>
<dbReference type="SUPFAM" id="SSF55874">
    <property type="entry name" value="ATPase domain of HSP90 chaperone/DNA topoisomerase II/histidine kinase"/>
    <property type="match status" value="1"/>
</dbReference>
<name>A0AAE3AXK2_9FIRM</name>
<dbReference type="PANTHER" id="PTHR34220:SF7">
    <property type="entry name" value="SENSOR HISTIDINE KINASE YPDA"/>
    <property type="match status" value="1"/>
</dbReference>
<evidence type="ECO:0000256" key="2">
    <source>
        <dbReference type="ARBA" id="ARBA00004370"/>
    </source>
</evidence>
<evidence type="ECO:0000256" key="8">
    <source>
        <dbReference type="SAM" id="Phobius"/>
    </source>
</evidence>
<dbReference type="RefSeq" id="WP_349137175.1">
    <property type="nucleotide sequence ID" value="NZ_JBBNII010000121.1"/>
</dbReference>
<keyword evidence="12" id="KW-1185">Reference proteome</keyword>
<feature type="domain" description="Histidine kinase" evidence="9">
    <location>
        <begin position="468"/>
        <end position="571"/>
    </location>
</feature>
<dbReference type="PROSITE" id="PS50885">
    <property type="entry name" value="HAMP"/>
    <property type="match status" value="1"/>
</dbReference>
<evidence type="ECO:0000259" key="9">
    <source>
        <dbReference type="PROSITE" id="PS50109"/>
    </source>
</evidence>
<feature type="transmembrane region" description="Helical" evidence="8">
    <location>
        <begin position="285"/>
        <end position="307"/>
    </location>
</feature>
<dbReference type="InterPro" id="IPR050640">
    <property type="entry name" value="Bact_2-comp_sensor_kinase"/>
</dbReference>
<keyword evidence="8" id="KW-1133">Transmembrane helix</keyword>